<feature type="compositionally biased region" description="Low complexity" evidence="2">
    <location>
        <begin position="360"/>
        <end position="380"/>
    </location>
</feature>
<dbReference type="Gene3D" id="3.30.420.10">
    <property type="entry name" value="Ribonuclease H-like superfamily/Ribonuclease H"/>
    <property type="match status" value="1"/>
</dbReference>
<organism evidence="5 6">
    <name type="scientific">Tritrichomonas musculus</name>
    <dbReference type="NCBI Taxonomy" id="1915356"/>
    <lineage>
        <taxon>Eukaryota</taxon>
        <taxon>Metamonada</taxon>
        <taxon>Parabasalia</taxon>
        <taxon>Tritrichomonadida</taxon>
        <taxon>Tritrichomonadidae</taxon>
        <taxon>Tritrichomonas</taxon>
    </lineage>
</organism>
<sequence length="1213" mass="140304">MQNSQKINPILLSQMISQFGPPYDSIPFQSFRGIYNKSKEGRKGYICFAISFFQLIFHSEDVKTYLSTENLQNSTEILLSDILSKITSNRQYISISIKNFLSKWKGWCSSDGLLVNDSEDISEFCQYLLYSCSEKFQNLFSIKLNEESAFPQDSVYYPNYFLRLEISNSNIQDLINIYTQKHKILQLPKNLLLYLPRIYGTKFFKNDIIMNSYIKVNNINYKFVGCSIFLGKYPKGHYITYIKFFDKYVQFDDELVSNLFCYRNCPSQTLIDIKNADNRLTKRSVFIYYAQYNGQIQANDWSKTEILFNRDVQSMYYGDPTINSLSNQINHSNLISNTFNLLNSQTISPEQLNRAIIHRNNSPTSSNNSPSSASALIASSNNSPSSASALIASSNNRTIQTYPQQEEETEKSQEQNDTNPFADLIQVGNNAFISEQTVRLSLNSEESLDEVDIIVDDSNESFSDTGDLENHMQKGNNAESSNSINQYQIIEQQNHLLLHKDENVIDETVETNLYGKLVYNSMNIPADPKDRTEPSKFLKYRKIFKIIGKILRKLNFADQGQTNSEILLDKLHVEKANGQEIVAQGEKLYDIIKKNVNEDQISVEKIMNDFDPIFEWYKQRFHLDPYQKASSEYVIDETLPNSHEIFANNINAFDIDMFLNGYNYQDDLPDDVFSIEEEEEEEEEYIGLTTTDDEEESINEIDQDPGVSSVLNITNAHEFSNSSHTKAALQSILNDIYNWMNLLENDFAVSDYAEDDNHCIAECYFWKDRMPILNIEEIIQNIREKMTQKKQNLKGMNLKISQLRILVERDIYRAFVNDPNNKYNIENFARTYLKETNVIETTPSSVFCYKLHKGIPLDKNVMSQKNLQNKLYKFIKLPEEKKKQLLEYHPELASHGGFRKENVKVTDETIKCLVTLIIDFPNLSARAITSYINSPFGTNYENPLDHRTIQRYMNNLEFTFKQSSFSPPNRNSIGLRIFRVAWCKIIEKVISNDNVLIGFIDEASITTNEGPKKGRSFIGITPVVNCPLSKVKVSVLSLVLPGFGVLYQFYDGSVNNIQYSNFLKETVRFIRKHICNNKTEIIFIEDNCPIHSTSTVENTIQNLKIALIPIVPYSPSLNGVVEGLFSYVKNHFFRVIEQTDEDEIKNEIKDNWREIINKSFDLKEAHSLYKEWILRMKQCKNGQPIYSGHVEDDNSIQIDFNRLQYITVDRIKT</sequence>
<protein>
    <recommendedName>
        <fullName evidence="7">Tc1-like transposase DDE domain-containing protein</fullName>
    </recommendedName>
</protein>
<dbReference type="InterPro" id="IPR038765">
    <property type="entry name" value="Papain-like_cys_pep_sf"/>
</dbReference>
<keyword evidence="6" id="KW-1185">Reference proteome</keyword>
<dbReference type="InterPro" id="IPR001394">
    <property type="entry name" value="Peptidase_C19_UCH"/>
</dbReference>
<evidence type="ECO:0000256" key="2">
    <source>
        <dbReference type="SAM" id="MobiDB-lite"/>
    </source>
</evidence>
<accession>A0ABR2KMB0</accession>
<feature type="coiled-coil region" evidence="1">
    <location>
        <begin position="772"/>
        <end position="799"/>
    </location>
</feature>
<dbReference type="InterPro" id="IPR038717">
    <property type="entry name" value="Tc1-like_DDE_dom"/>
</dbReference>
<comment type="caution">
    <text evidence="5">The sequence shown here is derived from an EMBL/GenBank/DDBJ whole genome shotgun (WGS) entry which is preliminary data.</text>
</comment>
<reference evidence="5 6" key="1">
    <citation type="submission" date="2024-04" db="EMBL/GenBank/DDBJ databases">
        <title>Tritrichomonas musculus Genome.</title>
        <authorList>
            <person name="Alves-Ferreira E."/>
            <person name="Grigg M."/>
            <person name="Lorenzi H."/>
            <person name="Galac M."/>
        </authorList>
    </citation>
    <scope>NUCLEOTIDE SEQUENCE [LARGE SCALE GENOMIC DNA]</scope>
    <source>
        <strain evidence="5 6">EAF2021</strain>
    </source>
</reference>
<name>A0ABR2KMB0_9EUKA</name>
<evidence type="ECO:0000259" key="3">
    <source>
        <dbReference type="Pfam" id="PF00443"/>
    </source>
</evidence>
<evidence type="ECO:0000259" key="4">
    <source>
        <dbReference type="Pfam" id="PF13358"/>
    </source>
</evidence>
<evidence type="ECO:0008006" key="7">
    <source>
        <dbReference type="Google" id="ProtNLM"/>
    </source>
</evidence>
<feature type="domain" description="Peptidase C19 ubiquitin carboxyl-terminal hydrolase" evidence="3">
    <location>
        <begin position="44"/>
        <end position="258"/>
    </location>
</feature>
<proteinExistence type="predicted"/>
<evidence type="ECO:0000256" key="1">
    <source>
        <dbReference type="SAM" id="Coils"/>
    </source>
</evidence>
<dbReference type="Gene3D" id="3.90.70.10">
    <property type="entry name" value="Cysteine proteinases"/>
    <property type="match status" value="1"/>
</dbReference>
<dbReference type="SUPFAM" id="SSF54001">
    <property type="entry name" value="Cysteine proteinases"/>
    <property type="match status" value="1"/>
</dbReference>
<evidence type="ECO:0000313" key="6">
    <source>
        <dbReference type="Proteomes" id="UP001470230"/>
    </source>
</evidence>
<keyword evidence="1" id="KW-0175">Coiled coil</keyword>
<dbReference type="EMBL" id="JAPFFF010000004">
    <property type="protein sequence ID" value="KAK8892275.1"/>
    <property type="molecule type" value="Genomic_DNA"/>
</dbReference>
<feature type="region of interest" description="Disordered" evidence="2">
    <location>
        <begin position="359"/>
        <end position="380"/>
    </location>
</feature>
<feature type="domain" description="Tc1-like transposase DDE" evidence="4">
    <location>
        <begin position="999"/>
        <end position="1135"/>
    </location>
</feature>
<gene>
    <name evidence="5" type="ORF">M9Y10_029500</name>
</gene>
<dbReference type="Proteomes" id="UP001470230">
    <property type="component" value="Unassembled WGS sequence"/>
</dbReference>
<dbReference type="Pfam" id="PF13358">
    <property type="entry name" value="DDE_3"/>
    <property type="match status" value="1"/>
</dbReference>
<dbReference type="Pfam" id="PF00443">
    <property type="entry name" value="UCH"/>
    <property type="match status" value="1"/>
</dbReference>
<evidence type="ECO:0000313" key="5">
    <source>
        <dbReference type="EMBL" id="KAK8892275.1"/>
    </source>
</evidence>
<dbReference type="InterPro" id="IPR036397">
    <property type="entry name" value="RNaseH_sf"/>
</dbReference>